<dbReference type="PANTHER" id="PTHR35754">
    <property type="entry name" value="ATP SYNTHASE SUBUNIT B"/>
    <property type="match status" value="1"/>
</dbReference>
<reference evidence="2" key="1">
    <citation type="submission" date="2025-08" db="UniProtKB">
        <authorList>
            <consortium name="RefSeq"/>
        </authorList>
    </citation>
    <scope>IDENTIFICATION</scope>
    <source>
        <tissue evidence="2">Fruit stalk</tissue>
    </source>
</reference>
<dbReference type="RefSeq" id="XP_022751094.1">
    <property type="nucleotide sequence ID" value="XM_022895359.1"/>
</dbReference>
<sequence length="445" mass="51595">MGKYLYVSNLNNAIGPKNILKNVSSKRCRCYIFKNYENLKMTKCRAEKEDRMEELRKLEQLHRTLTFMQSHNFVSSSTLDSNRFLANLILLLLQPCGELNLDAKCSLISEYIPKISVTFLEEASQWVSLETDERDSQEINNPPDKTDCLSLQINQEEVAMVGLEAMERASSTLEDFCRSYFMFHGMDISSPQMIFKYFPVLAFTESYIYQLDGLNEKILCVPTEGGTALAKEFEKGCAETFANVLEKDPFRPLLNVLECRGLLTKRIREEFRSGEEYWALERRLCCALMFKIEISIEDVMRAIHLKSFDYRVLNLLLYQLRGEEVNDLHMEFLSVSEFLVEISDDLFDYEDDVLENNFNILRMFVKIYGPSTAPTMLAKYITDAEERYDNLLKSLDPHLSSKYQRRCEEATKEGGKVSEHPLGTWSIPPLIVNEDLYRSNCLNTE</sequence>
<dbReference type="OrthoDB" id="511315at2759"/>
<organism evidence="1 2">
    <name type="scientific">Durio zibethinus</name>
    <name type="common">Durian</name>
    <dbReference type="NCBI Taxonomy" id="66656"/>
    <lineage>
        <taxon>Eukaryota</taxon>
        <taxon>Viridiplantae</taxon>
        <taxon>Streptophyta</taxon>
        <taxon>Embryophyta</taxon>
        <taxon>Tracheophyta</taxon>
        <taxon>Spermatophyta</taxon>
        <taxon>Magnoliopsida</taxon>
        <taxon>eudicotyledons</taxon>
        <taxon>Gunneridae</taxon>
        <taxon>Pentapetalae</taxon>
        <taxon>rosids</taxon>
        <taxon>malvids</taxon>
        <taxon>Malvales</taxon>
        <taxon>Malvaceae</taxon>
        <taxon>Helicteroideae</taxon>
        <taxon>Durio</taxon>
    </lineage>
</organism>
<dbReference type="PANTHER" id="PTHR35754:SF2">
    <property type="entry name" value="ATP SYNTHASE SUBUNIT B"/>
    <property type="match status" value="1"/>
</dbReference>
<proteinExistence type="predicted"/>
<keyword evidence="1" id="KW-1185">Reference proteome</keyword>
<evidence type="ECO:0000313" key="2">
    <source>
        <dbReference type="RefSeq" id="XP_022751094.1"/>
    </source>
</evidence>
<gene>
    <name evidence="2" type="primary">LOC111299864</name>
</gene>
<evidence type="ECO:0000313" key="1">
    <source>
        <dbReference type="Proteomes" id="UP000515121"/>
    </source>
</evidence>
<name>A0A6P5ZE93_DURZI</name>
<dbReference type="AlphaFoldDB" id="A0A6P5ZE93"/>
<protein>
    <submittedName>
        <fullName evidence="2">Uncharacterized protein LOC111299864 isoform X1</fullName>
    </submittedName>
</protein>
<dbReference type="GeneID" id="111299864"/>
<dbReference type="Proteomes" id="UP000515121">
    <property type="component" value="Unplaced"/>
</dbReference>
<dbReference type="KEGG" id="dzi:111299864"/>
<accession>A0A6P5ZE93</accession>